<dbReference type="PROSITE" id="PS01117">
    <property type="entry name" value="HTH_MARR_1"/>
    <property type="match status" value="1"/>
</dbReference>
<dbReference type="GO" id="GO:0003677">
    <property type="term" value="F:DNA binding"/>
    <property type="evidence" value="ECO:0007669"/>
    <property type="project" value="UniProtKB-KW"/>
</dbReference>
<dbReference type="AlphaFoldDB" id="A0ABC8BQD0"/>
<dbReference type="InterPro" id="IPR000835">
    <property type="entry name" value="HTH_MarR-typ"/>
</dbReference>
<organism evidence="6 7">
    <name type="scientific">Kitasatospora albolonga</name>
    <dbReference type="NCBI Taxonomy" id="68173"/>
    <lineage>
        <taxon>Bacteria</taxon>
        <taxon>Bacillati</taxon>
        <taxon>Actinomycetota</taxon>
        <taxon>Actinomycetes</taxon>
        <taxon>Kitasatosporales</taxon>
        <taxon>Streptomycetaceae</taxon>
        <taxon>Kitasatospora</taxon>
    </lineage>
</organism>
<dbReference type="PROSITE" id="PS50995">
    <property type="entry name" value="HTH_MARR_2"/>
    <property type="match status" value="1"/>
</dbReference>
<dbReference type="InterPro" id="IPR039422">
    <property type="entry name" value="MarR/SlyA-like"/>
</dbReference>
<feature type="compositionally biased region" description="Basic and acidic residues" evidence="4">
    <location>
        <begin position="174"/>
        <end position="184"/>
    </location>
</feature>
<keyword evidence="3" id="KW-0804">Transcription</keyword>
<evidence type="ECO:0000313" key="7">
    <source>
        <dbReference type="Proteomes" id="UP000192251"/>
    </source>
</evidence>
<protein>
    <submittedName>
        <fullName evidence="6">MarR family transcriptional regulator</fullName>
    </submittedName>
</protein>
<dbReference type="Pfam" id="PF01047">
    <property type="entry name" value="MarR"/>
    <property type="match status" value="1"/>
</dbReference>
<evidence type="ECO:0000313" key="6">
    <source>
        <dbReference type="EMBL" id="ARF72661.1"/>
    </source>
</evidence>
<dbReference type="InterPro" id="IPR036388">
    <property type="entry name" value="WH-like_DNA-bd_sf"/>
</dbReference>
<dbReference type="SMART" id="SM00347">
    <property type="entry name" value="HTH_MARR"/>
    <property type="match status" value="1"/>
</dbReference>
<dbReference type="SUPFAM" id="SSF46785">
    <property type="entry name" value="Winged helix' DNA-binding domain"/>
    <property type="match status" value="1"/>
</dbReference>
<dbReference type="InterPro" id="IPR023187">
    <property type="entry name" value="Tscrpt_reg_MarR-type_CS"/>
</dbReference>
<dbReference type="GO" id="GO:0006355">
    <property type="term" value="P:regulation of DNA-templated transcription"/>
    <property type="evidence" value="ECO:0007669"/>
    <property type="project" value="UniProtKB-ARBA"/>
</dbReference>
<feature type="domain" description="HTH marR-type" evidence="5">
    <location>
        <begin position="5"/>
        <end position="147"/>
    </location>
</feature>
<evidence type="ECO:0000256" key="2">
    <source>
        <dbReference type="ARBA" id="ARBA00023125"/>
    </source>
</evidence>
<evidence type="ECO:0000256" key="1">
    <source>
        <dbReference type="ARBA" id="ARBA00023015"/>
    </source>
</evidence>
<evidence type="ECO:0000256" key="4">
    <source>
        <dbReference type="SAM" id="MobiDB-lite"/>
    </source>
</evidence>
<dbReference type="PANTHER" id="PTHR33164">
    <property type="entry name" value="TRANSCRIPTIONAL REGULATOR, MARR FAMILY"/>
    <property type="match status" value="1"/>
</dbReference>
<sequence>MGVEQSGPDHRLRDVAEAMRGVIELLEVYWTGAPDASSSVTVSAPQLRVLYVLERREGINLRQLGAELGAASSSVSRLCDRLEAIGFVRRSSSTASRREVELRLTAQGRAHLDRLRARREERLAAVLAQVTPASRARLVEAVEAIRAALSAVRAEPEPSAPGHEERPAAPGRKHPPDGRGEHPPDGGAQRRRTG</sequence>
<keyword evidence="2" id="KW-0238">DNA-binding</keyword>
<evidence type="ECO:0000259" key="5">
    <source>
        <dbReference type="PROSITE" id="PS50995"/>
    </source>
</evidence>
<keyword evidence="7" id="KW-1185">Reference proteome</keyword>
<gene>
    <name evidence="6" type="ORF">B7C62_10535</name>
</gene>
<proteinExistence type="predicted"/>
<dbReference type="EMBL" id="CP020563">
    <property type="protein sequence ID" value="ARF72661.1"/>
    <property type="molecule type" value="Genomic_DNA"/>
</dbReference>
<feature type="region of interest" description="Disordered" evidence="4">
    <location>
        <begin position="151"/>
        <end position="194"/>
    </location>
</feature>
<accession>A0ABC8BQD0</accession>
<keyword evidence="1" id="KW-0805">Transcription regulation</keyword>
<dbReference type="RefSeq" id="WP_084746450.1">
    <property type="nucleotide sequence ID" value="NZ_CP020563.1"/>
</dbReference>
<dbReference type="Proteomes" id="UP000192251">
    <property type="component" value="Chromosome"/>
</dbReference>
<dbReference type="PANTHER" id="PTHR33164:SF103">
    <property type="entry name" value="REGULATORY PROTEIN MARR"/>
    <property type="match status" value="1"/>
</dbReference>
<dbReference type="Gene3D" id="1.10.10.10">
    <property type="entry name" value="Winged helix-like DNA-binding domain superfamily/Winged helix DNA-binding domain"/>
    <property type="match status" value="1"/>
</dbReference>
<dbReference type="InterPro" id="IPR036390">
    <property type="entry name" value="WH_DNA-bd_sf"/>
</dbReference>
<name>A0ABC8BQD0_9ACTN</name>
<dbReference type="KEGG" id="kab:B7C62_10535"/>
<evidence type="ECO:0000256" key="3">
    <source>
        <dbReference type="ARBA" id="ARBA00023163"/>
    </source>
</evidence>
<reference evidence="6 7" key="1">
    <citation type="submission" date="2017-04" db="EMBL/GenBank/DDBJ databases">
        <title>The complete genome sequence of Streptomyces albolongus YIM 101047, the producer of novel bafilomycins and novel odoriferous sesquiterpenoids.</title>
        <authorList>
            <person name="Yin M."/>
            <person name="Jiang Y."/>
        </authorList>
    </citation>
    <scope>NUCLEOTIDE SEQUENCE [LARGE SCALE GENOMIC DNA]</scope>
    <source>
        <strain evidence="6 7">YIM 101047</strain>
    </source>
</reference>